<dbReference type="InterPro" id="IPR058277">
    <property type="entry name" value="DUF7971"/>
</dbReference>
<evidence type="ECO:0000256" key="1">
    <source>
        <dbReference type="SAM" id="Coils"/>
    </source>
</evidence>
<organism evidence="2 3">
    <name type="scientific">Haloferax namakaokahaiae</name>
    <dbReference type="NCBI Taxonomy" id="1748331"/>
    <lineage>
        <taxon>Archaea</taxon>
        <taxon>Methanobacteriati</taxon>
        <taxon>Methanobacteriota</taxon>
        <taxon>Stenosarchaea group</taxon>
        <taxon>Halobacteria</taxon>
        <taxon>Halobacteriales</taxon>
        <taxon>Haloferacaceae</taxon>
        <taxon>Haloferax</taxon>
    </lineage>
</organism>
<dbReference type="RefSeq" id="WP_390221967.1">
    <property type="nucleotide sequence ID" value="NZ_JBHTAA010000001.1"/>
</dbReference>
<dbReference type="AlphaFoldDB" id="A0ABD5ZBT6"/>
<reference evidence="2 3" key="1">
    <citation type="journal article" date="2019" name="Int. J. Syst. Evol. Microbiol.">
        <title>The Global Catalogue of Microorganisms (GCM) 10K type strain sequencing project: providing services to taxonomists for standard genome sequencing and annotation.</title>
        <authorList>
            <consortium name="The Broad Institute Genomics Platform"/>
            <consortium name="The Broad Institute Genome Sequencing Center for Infectious Disease"/>
            <person name="Wu L."/>
            <person name="Ma J."/>
        </authorList>
    </citation>
    <scope>NUCLEOTIDE SEQUENCE [LARGE SCALE GENOMIC DNA]</scope>
    <source>
        <strain evidence="2 3">DSM 29988</strain>
    </source>
</reference>
<sequence>MEIEPLSLGVPKPIIDALPESDGAAAQDMQKAVDGLEQRLNRALEDADTEADAAAYVVDAIERLETHYERYDEFIPELRAWGQSPIYAIAWRNLQADLILQLQSYDWLASHVDRERNLRLVEDGIRFGKR</sequence>
<dbReference type="EMBL" id="JBHTAA010000001">
    <property type="protein sequence ID" value="MFC7202671.1"/>
    <property type="molecule type" value="Genomic_DNA"/>
</dbReference>
<keyword evidence="1" id="KW-0175">Coiled coil</keyword>
<feature type="coiled-coil region" evidence="1">
    <location>
        <begin position="26"/>
        <end position="53"/>
    </location>
</feature>
<evidence type="ECO:0000313" key="2">
    <source>
        <dbReference type="EMBL" id="MFC7202671.1"/>
    </source>
</evidence>
<name>A0ABD5ZBT6_9EURY</name>
<gene>
    <name evidence="2" type="ORF">ACFQJC_04035</name>
</gene>
<evidence type="ECO:0000313" key="3">
    <source>
        <dbReference type="Proteomes" id="UP001596481"/>
    </source>
</evidence>
<protein>
    <submittedName>
        <fullName evidence="2">Uncharacterized protein</fullName>
    </submittedName>
</protein>
<dbReference type="Proteomes" id="UP001596481">
    <property type="component" value="Unassembled WGS sequence"/>
</dbReference>
<proteinExistence type="predicted"/>
<dbReference type="Pfam" id="PF25926">
    <property type="entry name" value="DUF7971"/>
    <property type="match status" value="1"/>
</dbReference>
<accession>A0ABD5ZBT6</accession>
<comment type="caution">
    <text evidence="2">The sequence shown here is derived from an EMBL/GenBank/DDBJ whole genome shotgun (WGS) entry which is preliminary data.</text>
</comment>
<keyword evidence="3" id="KW-1185">Reference proteome</keyword>